<proteinExistence type="predicted"/>
<name>A0A2W4B8X0_9ENTE</name>
<sequence>MGIKSNVSVAGNVSASFSKSATALNTINASTSVASRTNVTGNASAKQSTIAYGTTLKSLSSSIVSAGDKIHSVAKEFAQIDQKGAQDFQKNLSPMSKWGL</sequence>
<evidence type="ECO:0000313" key="2">
    <source>
        <dbReference type="Proteomes" id="UP000249828"/>
    </source>
</evidence>
<organism evidence="1 2">
    <name type="scientific">Enterococcus plantarum</name>
    <dbReference type="NCBI Taxonomy" id="1077675"/>
    <lineage>
        <taxon>Bacteria</taxon>
        <taxon>Bacillati</taxon>
        <taxon>Bacillota</taxon>
        <taxon>Bacilli</taxon>
        <taxon>Lactobacillales</taxon>
        <taxon>Enterococcaceae</taxon>
        <taxon>Enterococcus</taxon>
    </lineage>
</organism>
<reference evidence="1 2" key="1">
    <citation type="submission" date="2017-11" db="EMBL/GenBank/DDBJ databases">
        <title>Draft genome sequence of Enterococcus plantarum TRW2 strain isolated from lettuce.</title>
        <authorList>
            <person name="Kim E.B."/>
            <person name="Marco M.L."/>
            <person name="Williams T.R."/>
            <person name="You I.H."/>
        </authorList>
    </citation>
    <scope>NUCLEOTIDE SEQUENCE [LARGE SCALE GENOMIC DNA]</scope>
    <source>
        <strain evidence="1 2">TRW2</strain>
    </source>
</reference>
<evidence type="ECO:0000313" key="1">
    <source>
        <dbReference type="EMBL" id="PZL72645.1"/>
    </source>
</evidence>
<protein>
    <submittedName>
        <fullName evidence="1">TIGR04197 family type VII secretion effector</fullName>
    </submittedName>
</protein>
<dbReference type="Proteomes" id="UP000249828">
    <property type="component" value="Unassembled WGS sequence"/>
</dbReference>
<dbReference type="InterPro" id="IPR021477">
    <property type="entry name" value="TVIIS_effector_SACOL2603_fam"/>
</dbReference>
<dbReference type="AlphaFoldDB" id="A0A2W4B8X0"/>
<accession>A0A2W4B8X0</accession>
<dbReference type="RefSeq" id="WP_111248101.1">
    <property type="nucleotide sequence ID" value="NZ_PIEU01000078.1"/>
</dbReference>
<keyword evidence="2" id="KW-1185">Reference proteome</keyword>
<dbReference type="EMBL" id="PIEU01000078">
    <property type="protein sequence ID" value="PZL72645.1"/>
    <property type="molecule type" value="Genomic_DNA"/>
</dbReference>
<dbReference type="NCBIfam" id="TIGR04197">
    <property type="entry name" value="T7SS_SACOL2603"/>
    <property type="match status" value="1"/>
</dbReference>
<comment type="caution">
    <text evidence="1">The sequence shown here is derived from an EMBL/GenBank/DDBJ whole genome shotgun (WGS) entry which is preliminary data.</text>
</comment>
<gene>
    <name evidence="1" type="ORF">CI088_10090</name>
</gene>